<dbReference type="EMBL" id="BJOV01000003">
    <property type="protein sequence ID" value="GEE00928.1"/>
    <property type="molecule type" value="Genomic_DNA"/>
</dbReference>
<organism evidence="1 2">
    <name type="scientific">Gordonia spumicola</name>
    <dbReference type="NCBI Taxonomy" id="589161"/>
    <lineage>
        <taxon>Bacteria</taxon>
        <taxon>Bacillati</taxon>
        <taxon>Actinomycetota</taxon>
        <taxon>Actinomycetes</taxon>
        <taxon>Mycobacteriales</taxon>
        <taxon>Gordoniaceae</taxon>
        <taxon>Gordonia</taxon>
    </lineage>
</organism>
<protein>
    <submittedName>
        <fullName evidence="1">Uncharacterized protein</fullName>
    </submittedName>
</protein>
<accession>A0A7I9V6D4</accession>
<dbReference type="AlphaFoldDB" id="A0A7I9V6D4"/>
<proteinExistence type="predicted"/>
<evidence type="ECO:0000313" key="2">
    <source>
        <dbReference type="Proteomes" id="UP000444960"/>
    </source>
</evidence>
<dbReference type="RefSeq" id="WP_161894796.1">
    <property type="nucleotide sequence ID" value="NZ_BJOV01000003.1"/>
</dbReference>
<reference evidence="2" key="1">
    <citation type="submission" date="2019-06" db="EMBL/GenBank/DDBJ databases">
        <title>Gordonia isolated from sludge of a wastewater treatment plant.</title>
        <authorList>
            <person name="Tamura T."/>
            <person name="Aoyama K."/>
            <person name="Kang Y."/>
            <person name="Saito S."/>
            <person name="Akiyama N."/>
            <person name="Yazawa K."/>
            <person name="Gonoi T."/>
            <person name="Mikami Y."/>
        </authorList>
    </citation>
    <scope>NUCLEOTIDE SEQUENCE [LARGE SCALE GENOMIC DNA]</scope>
    <source>
        <strain evidence="2">NBRC 107696</strain>
    </source>
</reference>
<evidence type="ECO:0000313" key="1">
    <source>
        <dbReference type="EMBL" id="GEE00928.1"/>
    </source>
</evidence>
<gene>
    <name evidence="1" type="ORF">nbrc107696_13740</name>
</gene>
<keyword evidence="2" id="KW-1185">Reference proteome</keyword>
<sequence>MNRFKADLYSHREGFPVEMTIASVGPDSVGCNGRYGAIEIVVSATLGDEETGRYEVTVNWEQWQDFENAAGYEFEVLKESFEAAVNALHPTVASLRPGVQLAHASGVSLDFGDADPVSIVPGWLTYIRDLSGRLGSGDDLSGKIVRRPMADGIVLEFSGDWTTFAPEDSDAVSRGLR</sequence>
<name>A0A7I9V6D4_9ACTN</name>
<dbReference type="Proteomes" id="UP000444960">
    <property type="component" value="Unassembled WGS sequence"/>
</dbReference>
<comment type="caution">
    <text evidence="1">The sequence shown here is derived from an EMBL/GenBank/DDBJ whole genome shotgun (WGS) entry which is preliminary data.</text>
</comment>